<sequence length="405" mass="43666">MRTPIPENAPITVAGDALRLFRTPPLCTRPGCNESTKRKLAFSAHLHNAHGWKQGSRIPESVYTAAKNKCAEDYEASMNEEHKVETTDDDAELSIENNWNKGKSTLKRKRPNSASTSDDHPEPPPAKKQALGPNSARRNAVASIEIQPSHPFTHPHAVHERNNLGDPSTSTASSYVETFSGAYHATGHEFTNGSPSTQPINSVQDYHGAIGRVLSPQLPAPPMRGPMHHEMGGYGVLPPGIPGASVATQQAPPCYSSTTGSHWDEHDPSYDSSFTHGVAQTPHGMSSAHMLHEDPPARGMFNPSRSSMPHGVSNSGIHLSTTEHQAEHLSGSPSLDPRLVQSVGTFGDHQILTRSSSEHSNSPHPDPHTAASVNVYQLDQGYIGYSHSQVPRSVPGGGDQEHPYN</sequence>
<evidence type="ECO:0000256" key="1">
    <source>
        <dbReference type="SAM" id="MobiDB-lite"/>
    </source>
</evidence>
<organism evidence="2 3">
    <name type="scientific">Rhizoctonia solani</name>
    <dbReference type="NCBI Taxonomy" id="456999"/>
    <lineage>
        <taxon>Eukaryota</taxon>
        <taxon>Fungi</taxon>
        <taxon>Dikarya</taxon>
        <taxon>Basidiomycota</taxon>
        <taxon>Agaricomycotina</taxon>
        <taxon>Agaricomycetes</taxon>
        <taxon>Cantharellales</taxon>
        <taxon>Ceratobasidiaceae</taxon>
        <taxon>Rhizoctonia</taxon>
    </lineage>
</organism>
<keyword evidence="3" id="KW-1185">Reference proteome</keyword>
<dbReference type="EMBL" id="CYGV01001733">
    <property type="protein sequence ID" value="CUA76852.1"/>
    <property type="molecule type" value="Genomic_DNA"/>
</dbReference>
<name>A0A0K6GE24_9AGAM</name>
<proteinExistence type="predicted"/>
<feature type="compositionally biased region" description="Polar residues" evidence="1">
    <location>
        <begin position="303"/>
        <end position="317"/>
    </location>
</feature>
<feature type="region of interest" description="Disordered" evidence="1">
    <location>
        <begin position="79"/>
        <end position="173"/>
    </location>
</feature>
<evidence type="ECO:0000313" key="2">
    <source>
        <dbReference type="EMBL" id="CUA76852.1"/>
    </source>
</evidence>
<accession>A0A0K6GE24</accession>
<evidence type="ECO:0000313" key="3">
    <source>
        <dbReference type="Proteomes" id="UP000044841"/>
    </source>
</evidence>
<feature type="region of interest" description="Disordered" evidence="1">
    <location>
        <begin position="386"/>
        <end position="405"/>
    </location>
</feature>
<protein>
    <submittedName>
        <fullName evidence="2">Uncharacterized protein</fullName>
    </submittedName>
</protein>
<feature type="region of interest" description="Disordered" evidence="1">
    <location>
        <begin position="282"/>
        <end position="317"/>
    </location>
</feature>
<gene>
    <name evidence="2" type="ORF">RSOLAG22IIIB_02328</name>
</gene>
<reference evidence="2 3" key="1">
    <citation type="submission" date="2015-07" db="EMBL/GenBank/DDBJ databases">
        <authorList>
            <person name="Noorani M."/>
        </authorList>
    </citation>
    <scope>NUCLEOTIDE SEQUENCE [LARGE SCALE GENOMIC DNA]</scope>
    <source>
        <strain evidence="2">BBA 69670</strain>
    </source>
</reference>
<dbReference type="Proteomes" id="UP000044841">
    <property type="component" value="Unassembled WGS sequence"/>
</dbReference>
<dbReference type="AlphaFoldDB" id="A0A0K6GE24"/>